<feature type="compositionally biased region" description="Basic and acidic residues" evidence="5">
    <location>
        <begin position="639"/>
        <end position="677"/>
    </location>
</feature>
<protein>
    <recommendedName>
        <fullName evidence="7">Ubiquitin-like domain-containing protein</fullName>
    </recommendedName>
</protein>
<feature type="region of interest" description="Disordered" evidence="5">
    <location>
        <begin position="567"/>
        <end position="601"/>
    </location>
</feature>
<dbReference type="Gene3D" id="3.10.20.90">
    <property type="entry name" value="Phosphatidylinositol 3-kinase Catalytic Subunit, Chain A, domain 1"/>
    <property type="match status" value="1"/>
</dbReference>
<proteinExistence type="predicted"/>
<feature type="transmembrane region" description="Helical" evidence="6">
    <location>
        <begin position="516"/>
        <end position="532"/>
    </location>
</feature>
<evidence type="ECO:0000256" key="2">
    <source>
        <dbReference type="ARBA" id="ARBA00022692"/>
    </source>
</evidence>
<evidence type="ECO:0000313" key="8">
    <source>
        <dbReference type="EMBL" id="WEW54708.1"/>
    </source>
</evidence>
<keyword evidence="9" id="KW-1185">Reference proteome</keyword>
<dbReference type="PROSITE" id="PS50053">
    <property type="entry name" value="UBIQUITIN_2"/>
    <property type="match status" value="1"/>
</dbReference>
<evidence type="ECO:0000259" key="7">
    <source>
        <dbReference type="PROSITE" id="PS50053"/>
    </source>
</evidence>
<dbReference type="Proteomes" id="UP001219355">
    <property type="component" value="Chromosome 1"/>
</dbReference>
<feature type="compositionally biased region" description="Basic and acidic residues" evidence="5">
    <location>
        <begin position="190"/>
        <end position="201"/>
    </location>
</feature>
<feature type="region of interest" description="Disordered" evidence="5">
    <location>
        <begin position="1"/>
        <end position="24"/>
    </location>
</feature>
<accession>A0AAF0DAK7</accession>
<feature type="compositionally biased region" description="Polar residues" evidence="5">
    <location>
        <begin position="694"/>
        <end position="708"/>
    </location>
</feature>
<feature type="region of interest" description="Disordered" evidence="5">
    <location>
        <begin position="637"/>
        <end position="708"/>
    </location>
</feature>
<keyword evidence="3 6" id="KW-1133">Transmembrane helix</keyword>
<evidence type="ECO:0000256" key="3">
    <source>
        <dbReference type="ARBA" id="ARBA00022989"/>
    </source>
</evidence>
<name>A0AAF0DAK7_9EURO</name>
<feature type="compositionally biased region" description="Polar residues" evidence="5">
    <location>
        <begin position="590"/>
        <end position="601"/>
    </location>
</feature>
<reference evidence="8" key="1">
    <citation type="submission" date="2023-03" db="EMBL/GenBank/DDBJ databases">
        <title>Emydomyces testavorans Genome Sequence.</title>
        <authorList>
            <person name="Hoyer L."/>
        </authorList>
    </citation>
    <scope>NUCLEOTIDE SEQUENCE</scope>
    <source>
        <strain evidence="8">16-2883</strain>
    </source>
</reference>
<dbReference type="GO" id="GO:0030968">
    <property type="term" value="P:endoplasmic reticulum unfolded protein response"/>
    <property type="evidence" value="ECO:0007669"/>
    <property type="project" value="TreeGrafter"/>
</dbReference>
<dbReference type="EMBL" id="CP120627">
    <property type="protein sequence ID" value="WEW54708.1"/>
    <property type="molecule type" value="Genomic_DNA"/>
</dbReference>
<dbReference type="InterPro" id="IPR039751">
    <property type="entry name" value="HERPUD1/2"/>
</dbReference>
<feature type="compositionally biased region" description="Polar residues" evidence="5">
    <location>
        <begin position="218"/>
        <end position="230"/>
    </location>
</feature>
<keyword evidence="4 6" id="KW-0472">Membrane</keyword>
<feature type="compositionally biased region" description="Low complexity" evidence="5">
    <location>
        <begin position="386"/>
        <end position="396"/>
    </location>
</feature>
<keyword evidence="2 6" id="KW-0812">Transmembrane</keyword>
<comment type="subcellular location">
    <subcellularLocation>
        <location evidence="1">Membrane</location>
    </subcellularLocation>
</comment>
<feature type="compositionally biased region" description="Low complexity" evidence="5">
    <location>
        <begin position="130"/>
        <end position="146"/>
    </location>
</feature>
<dbReference type="PANTHER" id="PTHR12943:SF27">
    <property type="entry name" value="HOMOCYSTEINE-INDUCED ENDOPLASMIC RETICULUM PROTEIN, ISOFORM A"/>
    <property type="match status" value="1"/>
</dbReference>
<dbReference type="InterPro" id="IPR029071">
    <property type="entry name" value="Ubiquitin-like_domsf"/>
</dbReference>
<feature type="transmembrane region" description="Helical" evidence="6">
    <location>
        <begin position="488"/>
        <end position="510"/>
    </location>
</feature>
<dbReference type="Pfam" id="PF00240">
    <property type="entry name" value="ubiquitin"/>
    <property type="match status" value="1"/>
</dbReference>
<evidence type="ECO:0000256" key="6">
    <source>
        <dbReference type="SAM" id="Phobius"/>
    </source>
</evidence>
<organism evidence="8 9">
    <name type="scientific">Emydomyces testavorans</name>
    <dbReference type="NCBI Taxonomy" id="2070801"/>
    <lineage>
        <taxon>Eukaryota</taxon>
        <taxon>Fungi</taxon>
        <taxon>Dikarya</taxon>
        <taxon>Ascomycota</taxon>
        <taxon>Pezizomycotina</taxon>
        <taxon>Eurotiomycetes</taxon>
        <taxon>Eurotiomycetidae</taxon>
        <taxon>Onygenales</taxon>
        <taxon>Nannizziopsiaceae</taxon>
        <taxon>Emydomyces</taxon>
    </lineage>
</organism>
<sequence length="708" mass="77662">MATNTASEAGSTDGPSNTPDVDGLSLQILSPSFQTAARISLKNISPTTTVSGLKTIIAASLATQAPPETQRLIYRGKELSNTQEPLTKILELGSGETHSIHLVLPPGTPLLETSAFRTSLKQDQAHGNTVRASVQRSSAQRSQRIQDLLNPASTPPERAFDARTETAVNKPPSPTLHISSKPMHSGSQEQDERQAGHDTPNHGDAAFDTIDATRPPRFSQTSPLVPGSSRSILTDPPVTTSGFPHAALQGLHVNYSVGGATSSSMDISNTNRQRSSRGPVHRTLSNTVNPTTRPASTVYTTEAFQRESARLSILSQRILTMEEQIHHGIVPTIDEIARIRFQLFQMVDEQHRNPLKPREPALEGWIARVSSVATRADQIRVMKARQQQSSNQQSSSERVALDSAPSTASYLLTAPNGNQYMLMRQPDLHAPSILPPRTPRPTPNIPALVVGSNAAPVGPPGLVTRVPANRVFRQPLVRRRYRRYVRPINLVAVVRSIWLFIRLYFFSYLFSAGGSWLRTILVVTSAIIAIFSETEFPRRAQRFIFSPVQRHLENLLILDGQRAPEPRAVQAPDDENIPSANTRDEPVNRGQDQTVPAQTDQGIIREGLRSLERSVAIFLASFVPGLSERHIAARNAAEAARRTEEQERQQEENQHREEDVDGREPHVANDGIDRLDTEDGSGIGATSAGEPNAGETQQRQPVNQEGRD</sequence>
<feature type="region of interest" description="Disordered" evidence="5">
    <location>
        <begin position="121"/>
        <end position="230"/>
    </location>
</feature>
<dbReference type="SUPFAM" id="SSF54236">
    <property type="entry name" value="Ubiquitin-like"/>
    <property type="match status" value="1"/>
</dbReference>
<feature type="domain" description="Ubiquitin-like" evidence="7">
    <location>
        <begin position="26"/>
        <end position="104"/>
    </location>
</feature>
<dbReference type="InterPro" id="IPR000626">
    <property type="entry name" value="Ubiquitin-like_dom"/>
</dbReference>
<evidence type="ECO:0000256" key="5">
    <source>
        <dbReference type="SAM" id="MobiDB-lite"/>
    </source>
</evidence>
<dbReference type="AlphaFoldDB" id="A0AAF0DAK7"/>
<evidence type="ECO:0000256" key="4">
    <source>
        <dbReference type="ARBA" id="ARBA00023136"/>
    </source>
</evidence>
<evidence type="ECO:0000313" key="9">
    <source>
        <dbReference type="Proteomes" id="UP001219355"/>
    </source>
</evidence>
<dbReference type="PANTHER" id="PTHR12943">
    <property type="entry name" value="HOMOCYSTEINE-RESPONSIVE ENDOPLASMIC RETICULUM-RESIDENT UNIQUITIN-LIKE DOMAIN HERPUD PROTEIN FAMILY MEMBER"/>
    <property type="match status" value="1"/>
</dbReference>
<gene>
    <name evidence="8" type="ORF">PRK78_000131</name>
</gene>
<feature type="compositionally biased region" description="Polar residues" evidence="5">
    <location>
        <begin position="1"/>
        <end position="19"/>
    </location>
</feature>
<dbReference type="GO" id="GO:0016020">
    <property type="term" value="C:membrane"/>
    <property type="evidence" value="ECO:0007669"/>
    <property type="project" value="UniProtKB-SubCell"/>
</dbReference>
<evidence type="ECO:0000256" key="1">
    <source>
        <dbReference type="ARBA" id="ARBA00004370"/>
    </source>
</evidence>
<feature type="region of interest" description="Disordered" evidence="5">
    <location>
        <begin position="382"/>
        <end position="401"/>
    </location>
</feature>